<evidence type="ECO:0000313" key="2">
    <source>
        <dbReference type="EMBL" id="QUS36468.1"/>
    </source>
</evidence>
<name>A0A8J8MUI2_9RHOB</name>
<keyword evidence="3" id="KW-1185">Reference proteome</keyword>
<evidence type="ECO:0008006" key="4">
    <source>
        <dbReference type="Google" id="ProtNLM"/>
    </source>
</evidence>
<feature type="signal peptide" evidence="1">
    <location>
        <begin position="1"/>
        <end position="20"/>
    </location>
</feature>
<organism evidence="2 3">
    <name type="scientific">Falsirhodobacter algicola</name>
    <dbReference type="NCBI Taxonomy" id="2692330"/>
    <lineage>
        <taxon>Bacteria</taxon>
        <taxon>Pseudomonadati</taxon>
        <taxon>Pseudomonadota</taxon>
        <taxon>Alphaproteobacteria</taxon>
        <taxon>Rhodobacterales</taxon>
        <taxon>Paracoccaceae</taxon>
        <taxon>Falsirhodobacter</taxon>
    </lineage>
</organism>
<dbReference type="RefSeq" id="WP_211783690.1">
    <property type="nucleotide sequence ID" value="NZ_CP047289.1"/>
</dbReference>
<keyword evidence="1" id="KW-0732">Signal</keyword>
<evidence type="ECO:0000256" key="1">
    <source>
        <dbReference type="SAM" id="SignalP"/>
    </source>
</evidence>
<sequence>MKTLATAGAVALAVASPAMAVELTGGTVSLGYSQMLDQSDLKRHGLEGSAELALTPDFSVQVDLGVSKFHELDDTEHHATLHGIWHNGPADLGVFYGKEKLESTRDYYGFELGQSGEGWSAQLYLGRGENTDWDGGIAGISGKAFLTPVFDMGLAYDTVNVRGIDARKVAVTADYMIAPQWSVGAELGTFDSNMDEVDGSQGYVGLNATMHFGRTGDTMFGSRGVLAIIPGL</sequence>
<reference evidence="2" key="1">
    <citation type="submission" date="2020-01" db="EMBL/GenBank/DDBJ databases">
        <authorList>
            <person name="Yang Y."/>
            <person name="Kwon Y.M."/>
        </authorList>
    </citation>
    <scope>NUCLEOTIDE SEQUENCE</scope>
    <source>
        <strain evidence="2">PG104</strain>
    </source>
</reference>
<accession>A0A8J8MUI2</accession>
<gene>
    <name evidence="2" type="ORF">GR316_09465</name>
</gene>
<proteinExistence type="predicted"/>
<dbReference type="EMBL" id="CP047289">
    <property type="protein sequence ID" value="QUS36468.1"/>
    <property type="molecule type" value="Genomic_DNA"/>
</dbReference>
<dbReference type="Proteomes" id="UP000679284">
    <property type="component" value="Chromosome"/>
</dbReference>
<dbReference type="KEGG" id="fap:GR316_09465"/>
<dbReference type="AlphaFoldDB" id="A0A8J8MUI2"/>
<evidence type="ECO:0000313" key="3">
    <source>
        <dbReference type="Proteomes" id="UP000679284"/>
    </source>
</evidence>
<protein>
    <recommendedName>
        <fullName evidence="4">Porin</fullName>
    </recommendedName>
</protein>
<feature type="chain" id="PRO_5035318179" description="Porin" evidence="1">
    <location>
        <begin position="21"/>
        <end position="232"/>
    </location>
</feature>